<organism evidence="3 4">
    <name type="scientific">Gulosibacter macacae</name>
    <dbReference type="NCBI Taxonomy" id="2488791"/>
    <lineage>
        <taxon>Bacteria</taxon>
        <taxon>Bacillati</taxon>
        <taxon>Actinomycetota</taxon>
        <taxon>Actinomycetes</taxon>
        <taxon>Micrococcales</taxon>
        <taxon>Microbacteriaceae</taxon>
        <taxon>Gulosibacter</taxon>
    </lineage>
</organism>
<gene>
    <name evidence="3" type="ORF">EG850_07795</name>
</gene>
<dbReference type="Proteomes" id="UP000274391">
    <property type="component" value="Unassembled WGS sequence"/>
</dbReference>
<name>A0A3P3W0Y8_9MICO</name>
<feature type="region of interest" description="Disordered" evidence="1">
    <location>
        <begin position="1"/>
        <end position="28"/>
    </location>
</feature>
<reference evidence="3 4" key="1">
    <citation type="submission" date="2018-11" db="EMBL/GenBank/DDBJ databases">
        <title>YIM 102482-1 draft genome.</title>
        <authorList>
            <person name="Li G."/>
            <person name="Jiang Y."/>
        </authorList>
    </citation>
    <scope>NUCLEOTIDE SEQUENCE [LARGE SCALE GENOMIC DNA]</scope>
    <source>
        <strain evidence="3 4">YIM 102482-1</strain>
    </source>
</reference>
<evidence type="ECO:0000256" key="1">
    <source>
        <dbReference type="SAM" id="MobiDB-lite"/>
    </source>
</evidence>
<proteinExistence type="predicted"/>
<evidence type="ECO:0000313" key="4">
    <source>
        <dbReference type="Proteomes" id="UP000274391"/>
    </source>
</evidence>
<feature type="transmembrane region" description="Helical" evidence="2">
    <location>
        <begin position="34"/>
        <end position="54"/>
    </location>
</feature>
<dbReference type="AlphaFoldDB" id="A0A3P3W0Y8"/>
<comment type="caution">
    <text evidence="3">The sequence shown here is derived from an EMBL/GenBank/DDBJ whole genome shotgun (WGS) entry which is preliminary data.</text>
</comment>
<keyword evidence="4" id="KW-1185">Reference proteome</keyword>
<sequence length="65" mass="6957">MSNEQQYGTPERREYRAPDPQAAVAPPKSRENPLLWLIAALVAVGLVVGGYFGGNALSFTVTPSP</sequence>
<protein>
    <submittedName>
        <fullName evidence="3">Uncharacterized protein</fullName>
    </submittedName>
</protein>
<dbReference type="RefSeq" id="WP_124972235.1">
    <property type="nucleotide sequence ID" value="NZ_RQVS01000008.1"/>
</dbReference>
<keyword evidence="2" id="KW-1133">Transmembrane helix</keyword>
<keyword evidence="2" id="KW-0812">Transmembrane</keyword>
<accession>A0A3P3W0Y8</accession>
<evidence type="ECO:0000313" key="3">
    <source>
        <dbReference type="EMBL" id="RRJ86543.1"/>
    </source>
</evidence>
<dbReference type="EMBL" id="RQVS01000008">
    <property type="protein sequence ID" value="RRJ86543.1"/>
    <property type="molecule type" value="Genomic_DNA"/>
</dbReference>
<evidence type="ECO:0000256" key="2">
    <source>
        <dbReference type="SAM" id="Phobius"/>
    </source>
</evidence>
<keyword evidence="2" id="KW-0472">Membrane</keyword>